<comment type="caution">
    <text evidence="1">The sequence shown here is derived from an EMBL/GenBank/DDBJ whole genome shotgun (WGS) entry which is preliminary data.</text>
</comment>
<gene>
    <name evidence="1" type="ORF">PUN28_003975</name>
</gene>
<dbReference type="Proteomes" id="UP001430953">
    <property type="component" value="Unassembled WGS sequence"/>
</dbReference>
<evidence type="ECO:0000313" key="2">
    <source>
        <dbReference type="Proteomes" id="UP001430953"/>
    </source>
</evidence>
<accession>A0AAW2GL45</accession>
<reference evidence="1 2" key="1">
    <citation type="submission" date="2023-03" db="EMBL/GenBank/DDBJ databases">
        <title>High recombination rates correlate with genetic variation in Cardiocondyla obscurior ants.</title>
        <authorList>
            <person name="Errbii M."/>
        </authorList>
    </citation>
    <scope>NUCLEOTIDE SEQUENCE [LARGE SCALE GENOMIC DNA]</scope>
    <source>
        <strain evidence="1">Alpha-2009</strain>
        <tissue evidence="1">Whole body</tissue>
    </source>
</reference>
<organism evidence="1 2">
    <name type="scientific">Cardiocondyla obscurior</name>
    <dbReference type="NCBI Taxonomy" id="286306"/>
    <lineage>
        <taxon>Eukaryota</taxon>
        <taxon>Metazoa</taxon>
        <taxon>Ecdysozoa</taxon>
        <taxon>Arthropoda</taxon>
        <taxon>Hexapoda</taxon>
        <taxon>Insecta</taxon>
        <taxon>Pterygota</taxon>
        <taxon>Neoptera</taxon>
        <taxon>Endopterygota</taxon>
        <taxon>Hymenoptera</taxon>
        <taxon>Apocrita</taxon>
        <taxon>Aculeata</taxon>
        <taxon>Formicoidea</taxon>
        <taxon>Formicidae</taxon>
        <taxon>Myrmicinae</taxon>
        <taxon>Cardiocondyla</taxon>
    </lineage>
</organism>
<keyword evidence="2" id="KW-1185">Reference proteome</keyword>
<sequence>MRQVRRKRNPNFSPVVFRRDRKWFVIHFIENSTRRVETLEKKKKKNIRNFEHVTIREANTLRCTHSHFIIYSLLSSPQYISNVCGHILDIVNCLYVL</sequence>
<evidence type="ECO:0000313" key="1">
    <source>
        <dbReference type="EMBL" id="KAL0128964.1"/>
    </source>
</evidence>
<dbReference type="AlphaFoldDB" id="A0AAW2GL45"/>
<name>A0AAW2GL45_9HYME</name>
<proteinExistence type="predicted"/>
<dbReference type="EMBL" id="JADYXP020000003">
    <property type="protein sequence ID" value="KAL0128964.1"/>
    <property type="molecule type" value="Genomic_DNA"/>
</dbReference>
<protein>
    <submittedName>
        <fullName evidence="1">Uncharacterized protein</fullName>
    </submittedName>
</protein>